<dbReference type="Proteomes" id="UP001518925">
    <property type="component" value="Unassembled WGS sequence"/>
</dbReference>
<dbReference type="RefSeq" id="WP_204201917.1">
    <property type="nucleotide sequence ID" value="NZ_JAFELM010000013.1"/>
</dbReference>
<dbReference type="PANTHER" id="PTHR47245">
    <property type="entry name" value="PEPTIDYLPROLYL ISOMERASE"/>
    <property type="match status" value="1"/>
</dbReference>
<keyword evidence="8" id="KW-1185">Reference proteome</keyword>
<dbReference type="Gene3D" id="1.10.4030.10">
    <property type="entry name" value="Porin chaperone SurA, peptide-binding domain"/>
    <property type="match status" value="1"/>
</dbReference>
<organism evidence="7 8">
    <name type="scientific">Bacillus suaedaesalsae</name>
    <dbReference type="NCBI Taxonomy" id="2810349"/>
    <lineage>
        <taxon>Bacteria</taxon>
        <taxon>Bacillati</taxon>
        <taxon>Bacillota</taxon>
        <taxon>Bacilli</taxon>
        <taxon>Bacillales</taxon>
        <taxon>Bacillaceae</taxon>
        <taxon>Bacillus</taxon>
    </lineage>
</organism>
<proteinExistence type="predicted"/>
<keyword evidence="6" id="KW-0175">Coiled coil</keyword>
<keyword evidence="4" id="KW-0697">Rotamase</keyword>
<protein>
    <recommendedName>
        <fullName evidence="2">peptidylprolyl isomerase</fullName>
        <ecNumber evidence="2">5.2.1.8</ecNumber>
    </recommendedName>
</protein>
<evidence type="ECO:0000256" key="6">
    <source>
        <dbReference type="SAM" id="Coils"/>
    </source>
</evidence>
<evidence type="ECO:0000256" key="2">
    <source>
        <dbReference type="ARBA" id="ARBA00013194"/>
    </source>
</evidence>
<dbReference type="EMBL" id="JAFELM010000013">
    <property type="protein sequence ID" value="MBM6616528.1"/>
    <property type="molecule type" value="Genomic_DNA"/>
</dbReference>
<keyword evidence="3" id="KW-0732">Signal</keyword>
<evidence type="ECO:0000256" key="4">
    <source>
        <dbReference type="ARBA" id="ARBA00023110"/>
    </source>
</evidence>
<dbReference type="PROSITE" id="PS51257">
    <property type="entry name" value="PROKAR_LIPOPROTEIN"/>
    <property type="match status" value="1"/>
</dbReference>
<name>A0ABS2DG59_9BACI</name>
<dbReference type="PANTHER" id="PTHR47245:SF1">
    <property type="entry name" value="FOLDASE PROTEIN PRSA"/>
    <property type="match status" value="1"/>
</dbReference>
<evidence type="ECO:0000256" key="3">
    <source>
        <dbReference type="ARBA" id="ARBA00022729"/>
    </source>
</evidence>
<dbReference type="EC" id="5.2.1.8" evidence="2"/>
<evidence type="ECO:0000256" key="1">
    <source>
        <dbReference type="ARBA" id="ARBA00000971"/>
    </source>
</evidence>
<reference evidence="7 8" key="1">
    <citation type="submission" date="2021-02" db="EMBL/GenBank/DDBJ databases">
        <title>Bacillus sp. RD4P76, an endophyte from a halophyte.</title>
        <authorList>
            <person name="Sun J.-Q."/>
        </authorList>
    </citation>
    <scope>NUCLEOTIDE SEQUENCE [LARGE SCALE GENOMIC DNA]</scope>
    <source>
        <strain evidence="7 8">RD4P76</strain>
    </source>
</reference>
<accession>A0ABS2DG59</accession>
<sequence length="226" mass="25818">MKKNFFAAVAVATSIMLLGACNSDKEEKAKDGDKKEAVASVNGVDIPRSEYDILLEETKAMYAMQGMTEENMDEATKKQMETQVIDQLINTELLFQQAKEDKITISKEDIDKRLEEMKANFDDEKKFKDALEENKLTEESLKERIEKDLLITQYLDKNIGEVNVTDAEIQASYEKYKESMKNSDQEAPALEDVKEQLKQQTIAEKEQNKVVLILQGLRGESEIKTF</sequence>
<keyword evidence="5" id="KW-0413">Isomerase</keyword>
<evidence type="ECO:0000256" key="5">
    <source>
        <dbReference type="ARBA" id="ARBA00023235"/>
    </source>
</evidence>
<dbReference type="SUPFAM" id="SSF109998">
    <property type="entry name" value="Triger factor/SurA peptide-binding domain-like"/>
    <property type="match status" value="1"/>
</dbReference>
<evidence type="ECO:0000313" key="8">
    <source>
        <dbReference type="Proteomes" id="UP001518925"/>
    </source>
</evidence>
<evidence type="ECO:0000313" key="7">
    <source>
        <dbReference type="EMBL" id="MBM6616528.1"/>
    </source>
</evidence>
<comment type="catalytic activity">
    <reaction evidence="1">
        <text>[protein]-peptidylproline (omega=180) = [protein]-peptidylproline (omega=0)</text>
        <dbReference type="Rhea" id="RHEA:16237"/>
        <dbReference type="Rhea" id="RHEA-COMP:10747"/>
        <dbReference type="Rhea" id="RHEA-COMP:10748"/>
        <dbReference type="ChEBI" id="CHEBI:83833"/>
        <dbReference type="ChEBI" id="CHEBI:83834"/>
        <dbReference type="EC" id="5.2.1.8"/>
    </reaction>
</comment>
<dbReference type="InterPro" id="IPR027304">
    <property type="entry name" value="Trigger_fact/SurA_dom_sf"/>
</dbReference>
<comment type="caution">
    <text evidence="7">The sequence shown here is derived from an EMBL/GenBank/DDBJ whole genome shotgun (WGS) entry which is preliminary data.</text>
</comment>
<gene>
    <name evidence="7" type="ORF">JR050_02380</name>
</gene>
<dbReference type="InterPro" id="IPR050245">
    <property type="entry name" value="PrsA_foldase"/>
</dbReference>
<feature type="coiled-coil region" evidence="6">
    <location>
        <begin position="114"/>
        <end position="148"/>
    </location>
</feature>
<dbReference type="Pfam" id="PF13624">
    <property type="entry name" value="SurA_N_3"/>
    <property type="match status" value="1"/>
</dbReference>